<dbReference type="InterPro" id="IPR001584">
    <property type="entry name" value="Integrase_cat-core"/>
</dbReference>
<dbReference type="GO" id="GO:0003723">
    <property type="term" value="F:RNA binding"/>
    <property type="evidence" value="ECO:0007669"/>
    <property type="project" value="UniProtKB-KW"/>
</dbReference>
<comment type="caution">
    <text evidence="3">The sequence shown here is derived from an EMBL/GenBank/DDBJ whole genome shotgun (WGS) entry which is preliminary data.</text>
</comment>
<reference evidence="3" key="1">
    <citation type="submission" date="2021-03" db="EMBL/GenBank/DDBJ databases">
        <title>Draft genome sequence of rust myrtle Austropuccinia psidii MF-1, a brazilian biotype.</title>
        <authorList>
            <person name="Quecine M.C."/>
            <person name="Pachon D.M.R."/>
            <person name="Bonatelli M.L."/>
            <person name="Correr F.H."/>
            <person name="Franceschini L.M."/>
            <person name="Leite T.F."/>
            <person name="Margarido G.R.A."/>
            <person name="Almeida C.A."/>
            <person name="Ferrarezi J.A."/>
            <person name="Labate C.A."/>
        </authorList>
    </citation>
    <scope>NUCLEOTIDE SEQUENCE</scope>
    <source>
        <strain evidence="3">MF-1</strain>
    </source>
</reference>
<dbReference type="PROSITE" id="PS50994">
    <property type="entry name" value="INTEGRASE"/>
    <property type="match status" value="1"/>
</dbReference>
<dbReference type="SUPFAM" id="SSF53098">
    <property type="entry name" value="Ribonuclease H-like"/>
    <property type="match status" value="1"/>
</dbReference>
<evidence type="ECO:0000256" key="1">
    <source>
        <dbReference type="ARBA" id="ARBA00022884"/>
    </source>
</evidence>
<dbReference type="OrthoDB" id="2273864at2759"/>
<dbReference type="AlphaFoldDB" id="A0A9Q3H3L2"/>
<dbReference type="EMBL" id="AVOT02009459">
    <property type="protein sequence ID" value="MBW0488140.1"/>
    <property type="molecule type" value="Genomic_DNA"/>
</dbReference>
<name>A0A9Q3H3L2_9BASI</name>
<dbReference type="PANTHER" id="PTHR37984">
    <property type="entry name" value="PROTEIN CBG26694"/>
    <property type="match status" value="1"/>
</dbReference>
<feature type="domain" description="Integrase catalytic" evidence="2">
    <location>
        <begin position="1"/>
        <end position="108"/>
    </location>
</feature>
<protein>
    <recommendedName>
        <fullName evidence="2">Integrase catalytic domain-containing protein</fullName>
    </recommendedName>
</protein>
<dbReference type="PANTHER" id="PTHR37984:SF5">
    <property type="entry name" value="PROTEIN NYNRIN-LIKE"/>
    <property type="match status" value="1"/>
</dbReference>
<dbReference type="Gene3D" id="3.30.420.10">
    <property type="entry name" value="Ribonuclease H-like superfamily/Ribonuclease H"/>
    <property type="match status" value="1"/>
</dbReference>
<gene>
    <name evidence="3" type="ORF">O181_027855</name>
</gene>
<organism evidence="3 4">
    <name type="scientific">Austropuccinia psidii MF-1</name>
    <dbReference type="NCBI Taxonomy" id="1389203"/>
    <lineage>
        <taxon>Eukaryota</taxon>
        <taxon>Fungi</taxon>
        <taxon>Dikarya</taxon>
        <taxon>Basidiomycota</taxon>
        <taxon>Pucciniomycotina</taxon>
        <taxon>Pucciniomycetes</taxon>
        <taxon>Pucciniales</taxon>
        <taxon>Sphaerophragmiaceae</taxon>
        <taxon>Austropuccinia</taxon>
    </lineage>
</organism>
<dbReference type="InterPro" id="IPR036397">
    <property type="entry name" value="RNaseH_sf"/>
</dbReference>
<keyword evidence="4" id="KW-1185">Reference proteome</keyword>
<evidence type="ECO:0000259" key="2">
    <source>
        <dbReference type="PROSITE" id="PS50994"/>
    </source>
</evidence>
<dbReference type="Proteomes" id="UP000765509">
    <property type="component" value="Unassembled WGS sequence"/>
</dbReference>
<proteinExistence type="predicted"/>
<dbReference type="InterPro" id="IPR050951">
    <property type="entry name" value="Retrovirus_Pol_polyprotein"/>
</dbReference>
<dbReference type="GO" id="GO:0015074">
    <property type="term" value="P:DNA integration"/>
    <property type="evidence" value="ECO:0007669"/>
    <property type="project" value="InterPro"/>
</dbReference>
<accession>A0A9Q3H3L2</accession>
<sequence>MDFITHLPLSNNFDSILVVVDRFSKMAIFIPAYVTITALELAQIFISQVFSKHGLQVSSVGARGYLFVSSFWTNSCQQLKISRDLSTSFHPETDRQRERVNQILKLYLWMYVSYHQDDWHTCLPLSVTIKMTGTPASLWLNLPTIKQNIHQQRNPLFSPLMEEIPVLNQLVFLKTHLLESYKQNSNQYSKL</sequence>
<evidence type="ECO:0000313" key="4">
    <source>
        <dbReference type="Proteomes" id="UP000765509"/>
    </source>
</evidence>
<dbReference type="GO" id="GO:0005634">
    <property type="term" value="C:nucleus"/>
    <property type="evidence" value="ECO:0007669"/>
    <property type="project" value="UniProtKB-ARBA"/>
</dbReference>
<evidence type="ECO:0000313" key="3">
    <source>
        <dbReference type="EMBL" id="MBW0488140.1"/>
    </source>
</evidence>
<keyword evidence="1" id="KW-0694">RNA-binding</keyword>
<dbReference type="InterPro" id="IPR012337">
    <property type="entry name" value="RNaseH-like_sf"/>
</dbReference>